<dbReference type="AlphaFoldDB" id="A0A347ZQV1"/>
<organism evidence="4 5">
    <name type="scientific">Pelolinea submarina</name>
    <dbReference type="NCBI Taxonomy" id="913107"/>
    <lineage>
        <taxon>Bacteria</taxon>
        <taxon>Bacillati</taxon>
        <taxon>Chloroflexota</taxon>
        <taxon>Anaerolineae</taxon>
        <taxon>Anaerolineales</taxon>
        <taxon>Anaerolineaceae</taxon>
        <taxon>Pelolinea</taxon>
    </lineage>
</organism>
<evidence type="ECO:0000313" key="4">
    <source>
        <dbReference type="EMBL" id="REG11763.1"/>
    </source>
</evidence>
<evidence type="ECO:0000256" key="1">
    <source>
        <dbReference type="ARBA" id="ARBA00022801"/>
    </source>
</evidence>
<dbReference type="RefSeq" id="WP_116224879.1">
    <property type="nucleotide sequence ID" value="NZ_AP018437.1"/>
</dbReference>
<sequence length="458" mass="51911">MNQQKTHWAQEAVFYHIYPLGFCGAPERNDFSSPAQDRLAKVGQWIPHMRALGMNALYLGPLFESSAHGYDTADYYKVDRRLGSNSDLQKLSAELHNNGIRLILDGVFNHVGRDFWAFRDVQQKGAASAYCGWFDGLRFGESNPYGDPFTYTPWEGHYDLVHLNLRNPDVRAHLFEAVRTWVQEFDIDGLRLDVAYQLDMEFLQELSAFCRALKPDFFLLGEVVHGDYSRWANPQTLDSVTNYEAYKGLYSSLVDKNYFEIAYSLNREFGPGGLYCGLPLYNFADNHDVDRVAAKLPDPALLNPLYLLLFTMPGIPSIYYGSEFGVDGRRSAQDDRPLRPALDLDQLQRNAPQPHLPETITRLAALRAQLPALRSGGYSQLHVASEQLAFARLSSDEYIVVMLNAAAEPARLELDLPVRAETVVDVLNNGEDFKLENGRLVIEEIPPRWGRVLKLAVR</sequence>
<comment type="caution">
    <text evidence="4">The sequence shown here is derived from an EMBL/GenBank/DDBJ whole genome shotgun (WGS) entry which is preliminary data.</text>
</comment>
<dbReference type="PANTHER" id="PTHR10357:SF210">
    <property type="entry name" value="MALTODEXTRIN GLUCOSIDASE"/>
    <property type="match status" value="1"/>
</dbReference>
<gene>
    <name evidence="4" type="ORF">DFR64_1655</name>
</gene>
<dbReference type="InterPro" id="IPR006047">
    <property type="entry name" value="GH13_cat_dom"/>
</dbReference>
<keyword evidence="2 4" id="KW-0326">Glycosidase</keyword>
<dbReference type="Gene3D" id="3.20.20.80">
    <property type="entry name" value="Glycosidases"/>
    <property type="match status" value="1"/>
</dbReference>
<evidence type="ECO:0000256" key="2">
    <source>
        <dbReference type="ARBA" id="ARBA00023295"/>
    </source>
</evidence>
<proteinExistence type="predicted"/>
<dbReference type="InterPro" id="IPR013780">
    <property type="entry name" value="Glyco_hydro_b"/>
</dbReference>
<protein>
    <submittedName>
        <fullName evidence="4">Glycosidase</fullName>
    </submittedName>
</protein>
<dbReference type="Gene3D" id="2.60.40.1180">
    <property type="entry name" value="Golgi alpha-mannosidase II"/>
    <property type="match status" value="1"/>
</dbReference>
<dbReference type="InterPro" id="IPR045857">
    <property type="entry name" value="O16G_dom_2"/>
</dbReference>
<evidence type="ECO:0000259" key="3">
    <source>
        <dbReference type="SMART" id="SM00642"/>
    </source>
</evidence>
<keyword evidence="5" id="KW-1185">Reference proteome</keyword>
<evidence type="ECO:0000313" key="5">
    <source>
        <dbReference type="Proteomes" id="UP000256388"/>
    </source>
</evidence>
<dbReference type="EMBL" id="QUMS01000001">
    <property type="protein sequence ID" value="REG11763.1"/>
    <property type="molecule type" value="Genomic_DNA"/>
</dbReference>
<dbReference type="SUPFAM" id="SSF51011">
    <property type="entry name" value="Glycosyl hydrolase domain"/>
    <property type="match status" value="1"/>
</dbReference>
<dbReference type="InterPro" id="IPR032091">
    <property type="entry name" value="Malt_amylase-like_C"/>
</dbReference>
<dbReference type="SUPFAM" id="SSF51445">
    <property type="entry name" value="(Trans)glycosidases"/>
    <property type="match status" value="1"/>
</dbReference>
<feature type="domain" description="Glycosyl hydrolase family 13 catalytic" evidence="3">
    <location>
        <begin position="16"/>
        <end position="367"/>
    </location>
</feature>
<dbReference type="GO" id="GO:0016798">
    <property type="term" value="F:hydrolase activity, acting on glycosyl bonds"/>
    <property type="evidence" value="ECO:0007669"/>
    <property type="project" value="UniProtKB-KW"/>
</dbReference>
<dbReference type="Pfam" id="PF00128">
    <property type="entry name" value="Alpha-amylase"/>
    <property type="match status" value="1"/>
</dbReference>
<dbReference type="Pfam" id="PF16657">
    <property type="entry name" value="Malt_amylase_C"/>
    <property type="match status" value="1"/>
</dbReference>
<dbReference type="OrthoDB" id="9805159at2"/>
<dbReference type="SMART" id="SM00642">
    <property type="entry name" value="Aamy"/>
    <property type="match status" value="1"/>
</dbReference>
<reference evidence="4 5" key="1">
    <citation type="submission" date="2018-08" db="EMBL/GenBank/DDBJ databases">
        <title>Genomic Encyclopedia of Type Strains, Phase IV (KMG-IV): sequencing the most valuable type-strain genomes for metagenomic binning, comparative biology and taxonomic classification.</title>
        <authorList>
            <person name="Goeker M."/>
        </authorList>
    </citation>
    <scope>NUCLEOTIDE SEQUENCE [LARGE SCALE GENOMIC DNA]</scope>
    <source>
        <strain evidence="4 5">DSM 23923</strain>
    </source>
</reference>
<dbReference type="InterPro" id="IPR017853">
    <property type="entry name" value="GH"/>
</dbReference>
<dbReference type="Gene3D" id="3.90.400.10">
    <property type="entry name" value="Oligo-1,6-glucosidase, Domain 2"/>
    <property type="match status" value="1"/>
</dbReference>
<dbReference type="PANTHER" id="PTHR10357">
    <property type="entry name" value="ALPHA-AMYLASE FAMILY MEMBER"/>
    <property type="match status" value="1"/>
</dbReference>
<dbReference type="Proteomes" id="UP000256388">
    <property type="component" value="Unassembled WGS sequence"/>
</dbReference>
<keyword evidence="1" id="KW-0378">Hydrolase</keyword>
<accession>A0A347ZQV1</accession>
<dbReference type="CDD" id="cd11353">
    <property type="entry name" value="AmyAc_euk_bac_CMD_like"/>
    <property type="match status" value="1"/>
</dbReference>
<name>A0A347ZQV1_9CHLR</name>
<dbReference type="GO" id="GO:0005975">
    <property type="term" value="P:carbohydrate metabolic process"/>
    <property type="evidence" value="ECO:0007669"/>
    <property type="project" value="InterPro"/>
</dbReference>